<evidence type="ECO:0000259" key="4">
    <source>
        <dbReference type="Pfam" id="PF24883"/>
    </source>
</evidence>
<dbReference type="SUPFAM" id="SSF53167">
    <property type="entry name" value="Purine and uridine phosphorylases"/>
    <property type="match status" value="1"/>
</dbReference>
<evidence type="ECO:0000313" key="5">
    <source>
        <dbReference type="EMBL" id="RFN54384.1"/>
    </source>
</evidence>
<evidence type="ECO:0000256" key="2">
    <source>
        <dbReference type="PROSITE-ProRule" id="PRU00023"/>
    </source>
</evidence>
<dbReference type="GO" id="GO:0009116">
    <property type="term" value="P:nucleoside metabolic process"/>
    <property type="evidence" value="ECO:0007669"/>
    <property type="project" value="InterPro"/>
</dbReference>
<dbReference type="PROSITE" id="PS50088">
    <property type="entry name" value="ANK_REPEAT"/>
    <property type="match status" value="1"/>
</dbReference>
<comment type="caution">
    <text evidence="5">The sequence shown here is derived from an EMBL/GenBank/DDBJ whole genome shotgun (WGS) entry which is preliminary data.</text>
</comment>
<evidence type="ECO:0000313" key="6">
    <source>
        <dbReference type="Proteomes" id="UP000265631"/>
    </source>
</evidence>
<dbReference type="SMART" id="SM00248">
    <property type="entry name" value="ANK"/>
    <property type="match status" value="4"/>
</dbReference>
<keyword evidence="6" id="KW-1185">Reference proteome</keyword>
<gene>
    <name evidence="5" type="ORF">FIE12Z_1511</name>
</gene>
<dbReference type="EMBL" id="PXXK01000028">
    <property type="protein sequence ID" value="RFN54384.1"/>
    <property type="molecule type" value="Genomic_DNA"/>
</dbReference>
<dbReference type="InterPro" id="IPR056884">
    <property type="entry name" value="NPHP3-like_N"/>
</dbReference>
<dbReference type="Gene3D" id="3.40.50.300">
    <property type="entry name" value="P-loop containing nucleotide triphosphate hydrolases"/>
    <property type="match status" value="1"/>
</dbReference>
<dbReference type="PROSITE" id="PS50297">
    <property type="entry name" value="ANK_REP_REGION"/>
    <property type="match status" value="1"/>
</dbReference>
<feature type="domain" description="Nephrocystin 3-like N-terminal" evidence="4">
    <location>
        <begin position="365"/>
        <end position="535"/>
    </location>
</feature>
<name>A0A395N2P7_9HYPO</name>
<dbReference type="InterPro" id="IPR053137">
    <property type="entry name" value="NLR-like"/>
</dbReference>
<dbReference type="STRING" id="2594813.A0A395N2P7"/>
<evidence type="ECO:0000256" key="1">
    <source>
        <dbReference type="ARBA" id="ARBA00022737"/>
    </source>
</evidence>
<dbReference type="SUPFAM" id="SSF48403">
    <property type="entry name" value="Ankyrin repeat"/>
    <property type="match status" value="1"/>
</dbReference>
<reference evidence="5 6" key="1">
    <citation type="journal article" date="2018" name="PLoS Pathog.">
        <title>Evolution of structural diversity of trichothecenes, a family of toxins produced by plant pathogenic and entomopathogenic fungi.</title>
        <authorList>
            <person name="Proctor R.H."/>
            <person name="McCormick S.P."/>
            <person name="Kim H.S."/>
            <person name="Cardoza R.E."/>
            <person name="Stanley A.M."/>
            <person name="Lindo L."/>
            <person name="Kelly A."/>
            <person name="Brown D.W."/>
            <person name="Lee T."/>
            <person name="Vaughan M.M."/>
            <person name="Alexander N.J."/>
            <person name="Busman M."/>
            <person name="Gutierrez S."/>
        </authorList>
    </citation>
    <scope>NUCLEOTIDE SEQUENCE [LARGE SCALE GENOMIC DNA]</scope>
    <source>
        <strain evidence="5 6">NRRL 13405</strain>
    </source>
</reference>
<dbReference type="SUPFAM" id="SSF52540">
    <property type="entry name" value="P-loop containing nucleoside triphosphate hydrolases"/>
    <property type="match status" value="1"/>
</dbReference>
<dbReference type="Proteomes" id="UP000265631">
    <property type="component" value="Unassembled WGS sequence"/>
</dbReference>
<dbReference type="PANTHER" id="PTHR46082">
    <property type="entry name" value="ATP/GTP-BINDING PROTEIN-RELATED"/>
    <property type="match status" value="1"/>
</dbReference>
<keyword evidence="2" id="KW-0040">ANK repeat</keyword>
<dbReference type="Gene3D" id="1.25.40.20">
    <property type="entry name" value="Ankyrin repeat-containing domain"/>
    <property type="match status" value="2"/>
</dbReference>
<accession>A0A395N2P7</accession>
<dbReference type="InterPro" id="IPR027417">
    <property type="entry name" value="P-loop_NTPase"/>
</dbReference>
<dbReference type="Pfam" id="PF01048">
    <property type="entry name" value="PNP_UDP_1"/>
    <property type="match status" value="1"/>
</dbReference>
<dbReference type="InterPro" id="IPR000845">
    <property type="entry name" value="Nucleoside_phosphorylase_d"/>
</dbReference>
<feature type="repeat" description="ANK" evidence="2">
    <location>
        <begin position="895"/>
        <end position="927"/>
    </location>
</feature>
<dbReference type="Pfam" id="PF00023">
    <property type="entry name" value="Ank"/>
    <property type="match status" value="1"/>
</dbReference>
<dbReference type="PANTHER" id="PTHR46082:SF11">
    <property type="entry name" value="AAA+ ATPASE DOMAIN-CONTAINING PROTEIN-RELATED"/>
    <property type="match status" value="1"/>
</dbReference>
<evidence type="ECO:0000259" key="3">
    <source>
        <dbReference type="Pfam" id="PF01048"/>
    </source>
</evidence>
<feature type="domain" description="Nucleoside phosphorylase" evidence="3">
    <location>
        <begin position="53"/>
        <end position="294"/>
    </location>
</feature>
<dbReference type="Pfam" id="PF24883">
    <property type="entry name" value="NPHP3_N"/>
    <property type="match status" value="1"/>
</dbReference>
<dbReference type="GO" id="GO:0003824">
    <property type="term" value="F:catalytic activity"/>
    <property type="evidence" value="ECO:0007669"/>
    <property type="project" value="InterPro"/>
</dbReference>
<protein>
    <recommendedName>
        <fullName evidence="7">Nucleoside phosphorylase domain-containing protein</fullName>
    </recommendedName>
</protein>
<dbReference type="InterPro" id="IPR002110">
    <property type="entry name" value="Ankyrin_rpt"/>
</dbReference>
<proteinExistence type="predicted"/>
<sequence length="1254" mass="141334">MNSSFGAKRPRAFSQASASNLQHDDYTVAWISALPLEMTAAEVMLDSIHRPLPHHPQDSNCYTLGSINGHNVVIACLPKGQYGTNNAATVASHLARSFLNIQHHLMVGIGGGAPCNADVRLGDVVVSTEVLQYDLGKALPDNQFQRIAYPVRPSQSLMTGVSKLQASHSRGAGQFSKIVSNSAATLPHYAHPNVQDRLFRSAYSHPSTSKSCDDCDQTELVPRDARQGTDPVIHFGRIASGNQVIKDAQARNRLSKELGCICFEMEAAGLVDSSPYLAVRGICDYSDSHKNKKWQDYAALTAAAYAKDLLLTMPAHGPPPSKRRKIHEPEALDREVTECLKALFVTDPAQDREDILDAKGQICEGTCEWVLSTEEFQTWDQKSPHLLWVSAPPGVGKTFLSIFLSKHFELVSSEQSDTATIFFFCDNKIETRNTTVNILRGLLYQLATLETGLTPLMLAWEHKSSSLFEENSFGVLWRVFQDMIEKSSFRTIYCVVDALDECEHDSLNLLLTKFEQLSNSVNGTTSKVKLVCLSRRFPERIPESLDLFIKIELDMMPAGKADVERFIAQRVSTLSRKKKFGPKMETRIQEVFQNKSEGTFLWVSFMAQDLENKNLLEIEASLDSLPAGLDAIYDRILSEIDLTKRNTIDKMLDWILVATRPLRIPELCDAASIESTELLTCEEVCLELIKSCGHLLQILKGESLFESLEPLNMLEAMPEKVETIFESFWSQSVTFLHQSAKDYFTTTKRQTDGATEHSKSLSKLHEWAASELIQYFHEINHHYEMALGGLSKLLTELPLTLYATRNWHLHFQEIPNIGHIILQNEDFFSPVSKTRGAYETVVRTIDADFHNYVSGTSTLNVPILHLSCILNLPSLVQWYVRNGQTSDLSVRGGFKRYTPLHIAIHRNNERIIDILLDAGADILVKEGRKRNAFVQALGYCNANVLRQICQRDQFKEWITDETLDSQTSFIGEAIWMGNEEACHFLVDEFAWDPGFPSDGEPLYLALQDGLFDLARKFAIKWHVHVDSWRALEAILRCNYGFEDGLRSVVQDYSIDINTTNGLGQNACMRALMFSRAPVSKLQTLLQFGCNPDHADEEGRRPLHYCALEGISRCPEGFTRVVGLLLSHECVQVNQTCHEGRTVLHHLMKFFWFDLAHYRNVTLDEMPQCVISLLDRGVDRHIKDMNDLSALHILESCLDRDTGRVEESEWLEYVEVVKETILVLQDYCTVPSMGRALEESEGEPCQCTTCETHDC</sequence>
<organism evidence="5 6">
    <name type="scientific">Fusarium flagelliforme</name>
    <dbReference type="NCBI Taxonomy" id="2675880"/>
    <lineage>
        <taxon>Eukaryota</taxon>
        <taxon>Fungi</taxon>
        <taxon>Dikarya</taxon>
        <taxon>Ascomycota</taxon>
        <taxon>Pezizomycotina</taxon>
        <taxon>Sordariomycetes</taxon>
        <taxon>Hypocreomycetidae</taxon>
        <taxon>Hypocreales</taxon>
        <taxon>Nectriaceae</taxon>
        <taxon>Fusarium</taxon>
        <taxon>Fusarium incarnatum-equiseti species complex</taxon>
    </lineage>
</organism>
<evidence type="ECO:0008006" key="7">
    <source>
        <dbReference type="Google" id="ProtNLM"/>
    </source>
</evidence>
<dbReference type="InterPro" id="IPR036770">
    <property type="entry name" value="Ankyrin_rpt-contain_sf"/>
</dbReference>
<dbReference type="AlphaFoldDB" id="A0A395N2P7"/>
<dbReference type="InterPro" id="IPR035994">
    <property type="entry name" value="Nucleoside_phosphorylase_sf"/>
</dbReference>
<keyword evidence="1" id="KW-0677">Repeat</keyword>
<dbReference type="Gene3D" id="3.40.50.1580">
    <property type="entry name" value="Nucleoside phosphorylase domain"/>
    <property type="match status" value="1"/>
</dbReference>